<dbReference type="PROSITE" id="PS51353">
    <property type="entry name" value="ARSC"/>
    <property type="match status" value="1"/>
</dbReference>
<dbReference type="SUPFAM" id="SSF52833">
    <property type="entry name" value="Thioredoxin-like"/>
    <property type="match status" value="1"/>
</dbReference>
<name>A0A381NLQ4_9ZZZZ</name>
<dbReference type="EMBL" id="UINC01000388">
    <property type="protein sequence ID" value="SUZ54463.1"/>
    <property type="molecule type" value="Genomic_DNA"/>
</dbReference>
<organism evidence="1">
    <name type="scientific">marine metagenome</name>
    <dbReference type="NCBI Taxonomy" id="408172"/>
    <lineage>
        <taxon>unclassified sequences</taxon>
        <taxon>metagenomes</taxon>
        <taxon>ecological metagenomes</taxon>
    </lineage>
</organism>
<protein>
    <recommendedName>
        <fullName evidence="2">Arsenate reductase</fullName>
    </recommendedName>
</protein>
<dbReference type="PANTHER" id="PTHR30041">
    <property type="entry name" value="ARSENATE REDUCTASE"/>
    <property type="match status" value="1"/>
</dbReference>
<evidence type="ECO:0008006" key="2">
    <source>
        <dbReference type="Google" id="ProtNLM"/>
    </source>
</evidence>
<proteinExistence type="predicted"/>
<evidence type="ECO:0000313" key="1">
    <source>
        <dbReference type="EMBL" id="SUZ54463.1"/>
    </source>
</evidence>
<dbReference type="PANTHER" id="PTHR30041:SF8">
    <property type="entry name" value="PROTEIN YFFB"/>
    <property type="match status" value="1"/>
</dbReference>
<dbReference type="InterPro" id="IPR006660">
    <property type="entry name" value="Arsenate_reductase-like"/>
</dbReference>
<accession>A0A381NLQ4</accession>
<dbReference type="Pfam" id="PF03960">
    <property type="entry name" value="ArsC"/>
    <property type="match status" value="1"/>
</dbReference>
<dbReference type="Gene3D" id="3.40.30.10">
    <property type="entry name" value="Glutaredoxin"/>
    <property type="match status" value="1"/>
</dbReference>
<reference evidence="1" key="1">
    <citation type="submission" date="2018-05" db="EMBL/GenBank/DDBJ databases">
        <authorList>
            <person name="Lanie J.A."/>
            <person name="Ng W.-L."/>
            <person name="Kazmierczak K.M."/>
            <person name="Andrzejewski T.M."/>
            <person name="Davidsen T.M."/>
            <person name="Wayne K.J."/>
            <person name="Tettelin H."/>
            <person name="Glass J.I."/>
            <person name="Rusch D."/>
            <person name="Podicherti R."/>
            <person name="Tsui H.-C.T."/>
            <person name="Winkler M.E."/>
        </authorList>
    </citation>
    <scope>NUCLEOTIDE SEQUENCE</scope>
</reference>
<gene>
    <name evidence="1" type="ORF">METZ01_LOCUS7317</name>
</gene>
<dbReference type="InterPro" id="IPR036249">
    <property type="entry name" value="Thioredoxin-like_sf"/>
</dbReference>
<sequence length="117" mass="13962">MINVYGLKNCDRCRKTLNWLLSQNIENNFFDLNEFQLKKDIIKNWINCHGPEKLVNKKSKTWREIKNELSDNFEVETIEIIIKFPKILKRPLWELNGRSDDSLPPGFEKTHQEFLLG</sequence>
<dbReference type="AlphaFoldDB" id="A0A381NLQ4"/>